<gene>
    <name evidence="2" type="ORF">E5J99_00365</name>
</gene>
<dbReference type="RefSeq" id="WP_135495729.1">
    <property type="nucleotide sequence ID" value="NZ_SRLD01000001.1"/>
</dbReference>
<dbReference type="OrthoDB" id="883703at2"/>
<dbReference type="AlphaFoldDB" id="A0A4Z0PRV7"/>
<evidence type="ECO:0000313" key="2">
    <source>
        <dbReference type="EMBL" id="TGE20056.1"/>
    </source>
</evidence>
<reference evidence="2 3" key="1">
    <citation type="submission" date="2019-04" db="EMBL/GenBank/DDBJ databases">
        <authorList>
            <person name="Feng G."/>
            <person name="Zhang J."/>
            <person name="Zhu H."/>
        </authorList>
    </citation>
    <scope>NUCLEOTIDE SEQUENCE [LARGE SCALE GENOMIC DNA]</scope>
    <source>
        <strain evidence="2 3">JCM 17223</strain>
    </source>
</reference>
<name>A0A4Z0PRV7_9BACT</name>
<evidence type="ECO:0000313" key="3">
    <source>
        <dbReference type="Proteomes" id="UP000297739"/>
    </source>
</evidence>
<accession>A0A4Z0PRV7</accession>
<feature type="region of interest" description="Disordered" evidence="1">
    <location>
        <begin position="197"/>
        <end position="216"/>
    </location>
</feature>
<dbReference type="EMBL" id="SRLD01000001">
    <property type="protein sequence ID" value="TGE20056.1"/>
    <property type="molecule type" value="Genomic_DNA"/>
</dbReference>
<sequence>MYNNEFAQEFEASLGQEQEYGSNETYEFNPEFMGELNGETFEMNGEQELNETQEMELAHELLEVSNEQELNMFLGKLIKGAGKAIGGFARSSVGRGLGNILKTVAKKALPIAGGALGSLVGGPLGGMIGNKLGSAASNLFELELEGLSPEDQEFEMARAYVRFANSAASRAASMQRRQPGIAPRMLLRNAVGQAARQHAPGLLRRRGGQRGGGYGAAPRGYAGNGYAPQEANGSEPDFGANGNGFGQNVYGHDDDGVGAAQGMWTRRGRTLIIQL</sequence>
<protein>
    <submittedName>
        <fullName evidence="2">Uncharacterized protein</fullName>
    </submittedName>
</protein>
<keyword evidence="3" id="KW-1185">Reference proteome</keyword>
<comment type="caution">
    <text evidence="2">The sequence shown here is derived from an EMBL/GenBank/DDBJ whole genome shotgun (WGS) entry which is preliminary data.</text>
</comment>
<dbReference type="Proteomes" id="UP000297739">
    <property type="component" value="Unassembled WGS sequence"/>
</dbReference>
<proteinExistence type="predicted"/>
<organism evidence="2 3">
    <name type="scientific">Hymenobacter elongatus</name>
    <dbReference type="NCBI Taxonomy" id="877208"/>
    <lineage>
        <taxon>Bacteria</taxon>
        <taxon>Pseudomonadati</taxon>
        <taxon>Bacteroidota</taxon>
        <taxon>Cytophagia</taxon>
        <taxon>Cytophagales</taxon>
        <taxon>Hymenobacteraceae</taxon>
        <taxon>Hymenobacter</taxon>
    </lineage>
</organism>
<evidence type="ECO:0000256" key="1">
    <source>
        <dbReference type="SAM" id="MobiDB-lite"/>
    </source>
</evidence>
<feature type="region of interest" description="Disordered" evidence="1">
    <location>
        <begin position="225"/>
        <end position="247"/>
    </location>
</feature>